<evidence type="ECO:0000313" key="2">
    <source>
        <dbReference type="EMBL" id="KAG5192910.1"/>
    </source>
</evidence>
<comment type="caution">
    <text evidence="2">The sequence shown here is derived from an EMBL/GenBank/DDBJ whole genome shotgun (WGS) entry which is preliminary data.</text>
</comment>
<protein>
    <submittedName>
        <fullName evidence="2">Uncharacterized protein</fullName>
    </submittedName>
</protein>
<dbReference type="Proteomes" id="UP000664859">
    <property type="component" value="Unassembled WGS sequence"/>
</dbReference>
<organism evidence="2 3">
    <name type="scientific">Tribonema minus</name>
    <dbReference type="NCBI Taxonomy" id="303371"/>
    <lineage>
        <taxon>Eukaryota</taxon>
        <taxon>Sar</taxon>
        <taxon>Stramenopiles</taxon>
        <taxon>Ochrophyta</taxon>
        <taxon>PX clade</taxon>
        <taxon>Xanthophyceae</taxon>
        <taxon>Tribonematales</taxon>
        <taxon>Tribonemataceae</taxon>
        <taxon>Tribonema</taxon>
    </lineage>
</organism>
<feature type="chain" id="PRO_5032523607" evidence="1">
    <location>
        <begin position="22"/>
        <end position="624"/>
    </location>
</feature>
<dbReference type="AlphaFoldDB" id="A0A836CND1"/>
<feature type="signal peptide" evidence="1">
    <location>
        <begin position="1"/>
        <end position="21"/>
    </location>
</feature>
<evidence type="ECO:0000256" key="1">
    <source>
        <dbReference type="SAM" id="SignalP"/>
    </source>
</evidence>
<proteinExistence type="predicted"/>
<keyword evidence="3" id="KW-1185">Reference proteome</keyword>
<keyword evidence="1" id="KW-0732">Signal</keyword>
<dbReference type="EMBL" id="JAFCMP010000001">
    <property type="protein sequence ID" value="KAG5192910.1"/>
    <property type="molecule type" value="Genomic_DNA"/>
</dbReference>
<gene>
    <name evidence="2" type="ORF">JKP88DRAFT_291346</name>
</gene>
<reference evidence="2" key="1">
    <citation type="submission" date="2021-02" db="EMBL/GenBank/DDBJ databases">
        <title>First Annotated Genome of the Yellow-green Alga Tribonema minus.</title>
        <authorList>
            <person name="Mahan K.M."/>
        </authorList>
    </citation>
    <scope>NUCLEOTIDE SEQUENCE</scope>
    <source>
        <strain evidence="2">UTEX B ZZ1240</strain>
    </source>
</reference>
<evidence type="ECO:0000313" key="3">
    <source>
        <dbReference type="Proteomes" id="UP000664859"/>
    </source>
</evidence>
<sequence>MSTRLQVFIIFLLSVAIAPLAFVPGPAVAPWRHNLQPRLRNAGCQDVRPATRVTGVPSDADPLYTQSRSKALLQLVFKYTDKARQRPARSQDETRPHTAAHLDVAEARATLELVAAAEALDAAGAPDSLQHDRDIASAQQQLPKLDFSCGAWSLSTPRPPLPATGEPVVEGIKERLARCERCCCRLGTSSTFALTANRQILARVPWGRLQDSVTKQVIPRLPKEWLLAVAGISAVEVLKREVSAQVDALPAEVQPKARVLLNQTYVTLGEKASELVESGWDVVPLVTREVQQWMKRGVGNSELEVFLLDMVQLQVERILQEWSTSAEGLARLSSLSNNIDTTYLMIRDLLPPEVVRRVRALEAVTRKLDTQGLGALSVQDVYGAVTGSYAVPQALLDGVRLLSLANATASVVQAAHAQGGGGGGDAAAAAYGGVTLEALVGGLNSTEKLAQAATYTALVAESEAVSVLRAALEDTQRSINETLATFEHSLGQQRRQGVRPRPMRSAAAAAGANPHRSTIVVPLQEAAITATQAARSAFTRFSESVNSAFDKAADPVSRGLPRVPPFRQPPVDVGGKGSMVSDVKVDVDDAAVTVTVVQDLGSAATVDHNHSQESTQSGRVNKYF</sequence>
<name>A0A836CND1_9STRA</name>
<accession>A0A836CND1</accession>